<dbReference type="AlphaFoldDB" id="A0A9N7YBZ2"/>
<evidence type="ECO:0000313" key="3">
    <source>
        <dbReference type="Proteomes" id="UP001153269"/>
    </source>
</evidence>
<keyword evidence="3" id="KW-1185">Reference proteome</keyword>
<proteinExistence type="predicted"/>
<feature type="region of interest" description="Disordered" evidence="1">
    <location>
        <begin position="53"/>
        <end position="72"/>
    </location>
</feature>
<comment type="caution">
    <text evidence="2">The sequence shown here is derived from an EMBL/GenBank/DDBJ whole genome shotgun (WGS) entry which is preliminary data.</text>
</comment>
<evidence type="ECO:0000256" key="1">
    <source>
        <dbReference type="SAM" id="MobiDB-lite"/>
    </source>
</evidence>
<protein>
    <submittedName>
        <fullName evidence="2">Uncharacterized protein</fullName>
    </submittedName>
</protein>
<dbReference type="Proteomes" id="UP001153269">
    <property type="component" value="Unassembled WGS sequence"/>
</dbReference>
<dbReference type="EMBL" id="CADEAL010000468">
    <property type="protein sequence ID" value="CAB1420602.1"/>
    <property type="molecule type" value="Genomic_DNA"/>
</dbReference>
<name>A0A9N7YBZ2_PLEPL</name>
<gene>
    <name evidence="2" type="ORF">PLEPLA_LOCUS8477</name>
</gene>
<reference evidence="2" key="1">
    <citation type="submission" date="2020-03" db="EMBL/GenBank/DDBJ databases">
        <authorList>
            <person name="Weist P."/>
        </authorList>
    </citation>
    <scope>NUCLEOTIDE SEQUENCE</scope>
</reference>
<evidence type="ECO:0000313" key="2">
    <source>
        <dbReference type="EMBL" id="CAB1420602.1"/>
    </source>
</evidence>
<accession>A0A9N7YBZ2</accession>
<organism evidence="2 3">
    <name type="scientific">Pleuronectes platessa</name>
    <name type="common">European plaice</name>
    <dbReference type="NCBI Taxonomy" id="8262"/>
    <lineage>
        <taxon>Eukaryota</taxon>
        <taxon>Metazoa</taxon>
        <taxon>Chordata</taxon>
        <taxon>Craniata</taxon>
        <taxon>Vertebrata</taxon>
        <taxon>Euteleostomi</taxon>
        <taxon>Actinopterygii</taxon>
        <taxon>Neopterygii</taxon>
        <taxon>Teleostei</taxon>
        <taxon>Neoteleostei</taxon>
        <taxon>Acanthomorphata</taxon>
        <taxon>Carangaria</taxon>
        <taxon>Pleuronectiformes</taxon>
        <taxon>Pleuronectoidei</taxon>
        <taxon>Pleuronectidae</taxon>
        <taxon>Pleuronectes</taxon>
    </lineage>
</organism>
<sequence>MPDKEKILQRVSRIEKPRSRSVWPVDGFKNTQPTGPGFEKLNQVPTLLSEPLKQTENGGVGAQQGRDHKLGQTHVIRLGIRLNWKINKRAGMDPQTTAESQPTPATC</sequence>